<protein>
    <recommendedName>
        <fullName evidence="3">Carbohydrate-binding protein</fullName>
    </recommendedName>
</protein>
<dbReference type="RefSeq" id="WP_380835846.1">
    <property type="nucleotide sequence ID" value="NZ_JBHSFP010000001.1"/>
</dbReference>
<comment type="caution">
    <text evidence="1">The sequence shown here is derived from an EMBL/GenBank/DDBJ whole genome shotgun (WGS) entry which is preliminary data.</text>
</comment>
<dbReference type="Proteomes" id="UP001596004">
    <property type="component" value="Unassembled WGS sequence"/>
</dbReference>
<gene>
    <name evidence="1" type="ORF">ACFO60_01285</name>
</gene>
<sequence>MAAGPALPSDSRLADVAALDASHAWAVGYQGSTYGGPEPERPYALLSWDGSRWAEQTLLDKPTSLGAVGASSADSVWVLGDDAYRALAYAARWDGSAWHAYRPFPDDHYVGLNDVAVTGRDHAWMVGGSTGRPFIAEWDGQGFKRVFTGTNTGPTSARLMAVTADGASDAWAVGRTNDEPLIMHWDGTSWSETPTPSIAGGELWGVHKISANDVWAVGAIDRESLTPKPLLLHWNGTTWRSVTPPVAAGALYGVTGDQSGRLWVSSYNNAKTTFLRYVDGQWTAVAAPTSSDRSPFVQNLASVPGTTATWAVGTAGSQYVIALNGALG</sequence>
<proteinExistence type="predicted"/>
<organism evidence="1 2">
    <name type="scientific">Sphaerisporangium dianthi</name>
    <dbReference type="NCBI Taxonomy" id="1436120"/>
    <lineage>
        <taxon>Bacteria</taxon>
        <taxon>Bacillati</taxon>
        <taxon>Actinomycetota</taxon>
        <taxon>Actinomycetes</taxon>
        <taxon>Streptosporangiales</taxon>
        <taxon>Streptosporangiaceae</taxon>
        <taxon>Sphaerisporangium</taxon>
    </lineage>
</organism>
<accession>A0ABV9C8S7</accession>
<evidence type="ECO:0008006" key="3">
    <source>
        <dbReference type="Google" id="ProtNLM"/>
    </source>
</evidence>
<reference evidence="2" key="1">
    <citation type="journal article" date="2019" name="Int. J. Syst. Evol. Microbiol.">
        <title>The Global Catalogue of Microorganisms (GCM) 10K type strain sequencing project: providing services to taxonomists for standard genome sequencing and annotation.</title>
        <authorList>
            <consortium name="The Broad Institute Genomics Platform"/>
            <consortium name="The Broad Institute Genome Sequencing Center for Infectious Disease"/>
            <person name="Wu L."/>
            <person name="Ma J."/>
        </authorList>
    </citation>
    <scope>NUCLEOTIDE SEQUENCE [LARGE SCALE GENOMIC DNA]</scope>
    <source>
        <strain evidence="2">CGMCC 4.7132</strain>
    </source>
</reference>
<name>A0ABV9C8S7_9ACTN</name>
<keyword evidence="2" id="KW-1185">Reference proteome</keyword>
<dbReference type="EMBL" id="JBHSFP010000001">
    <property type="protein sequence ID" value="MFC4529378.1"/>
    <property type="molecule type" value="Genomic_DNA"/>
</dbReference>
<evidence type="ECO:0000313" key="2">
    <source>
        <dbReference type="Proteomes" id="UP001596004"/>
    </source>
</evidence>
<evidence type="ECO:0000313" key="1">
    <source>
        <dbReference type="EMBL" id="MFC4529378.1"/>
    </source>
</evidence>
<dbReference type="SUPFAM" id="SSF63829">
    <property type="entry name" value="Calcium-dependent phosphotriesterase"/>
    <property type="match status" value="1"/>
</dbReference>